<dbReference type="InterPro" id="IPR036380">
    <property type="entry name" value="Isochorismatase-like_sf"/>
</dbReference>
<evidence type="ECO:0000313" key="5">
    <source>
        <dbReference type="EMBL" id="TCS68888.1"/>
    </source>
</evidence>
<evidence type="ECO:0000313" key="6">
    <source>
        <dbReference type="Proteomes" id="UP000294613"/>
    </source>
</evidence>
<evidence type="ECO:0000259" key="3">
    <source>
        <dbReference type="Pfam" id="PF00857"/>
    </source>
</evidence>
<comment type="similarity">
    <text evidence="1">Belongs to the isochorismatase family.</text>
</comment>
<dbReference type="SUPFAM" id="SSF52499">
    <property type="entry name" value="Isochorismatase-like hydrolases"/>
    <property type="match status" value="1"/>
</dbReference>
<evidence type="ECO:0000313" key="4">
    <source>
        <dbReference type="EMBL" id="GBU04304.1"/>
    </source>
</evidence>
<gene>
    <name evidence="4" type="primary">ycgH</name>
    <name evidence="5" type="ORF">EDD74_10692</name>
    <name evidence="4" type="ORF">FAEUMB_08450</name>
</gene>
<evidence type="ECO:0000313" key="7">
    <source>
        <dbReference type="Proteomes" id="UP000702954"/>
    </source>
</evidence>
<dbReference type="PANTHER" id="PTHR43540">
    <property type="entry name" value="PEROXYUREIDOACRYLATE/UREIDOACRYLATE AMIDOHYDROLASE-RELATED"/>
    <property type="match status" value="1"/>
</dbReference>
<protein>
    <submittedName>
        <fullName evidence="4 5">Amidase</fullName>
    </submittedName>
</protein>
<name>A0A4R3JQ40_9FIRM</name>
<dbReference type="InterPro" id="IPR050272">
    <property type="entry name" value="Isochorismatase-like_hydrls"/>
</dbReference>
<dbReference type="RefSeq" id="WP_008974854.1">
    <property type="nucleotide sequence ID" value="NZ_BHEO01000002.1"/>
</dbReference>
<keyword evidence="2" id="KW-0378">Hydrolase</keyword>
<accession>A0A4R3JQ40</accession>
<dbReference type="PANTHER" id="PTHR43540:SF6">
    <property type="entry name" value="ISOCHORISMATASE-LIKE DOMAIN-CONTAINING PROTEIN"/>
    <property type="match status" value="1"/>
</dbReference>
<feature type="domain" description="Isochorismatase-like" evidence="3">
    <location>
        <begin position="4"/>
        <end position="164"/>
    </location>
</feature>
<sequence length="170" mass="18773">MKKALIVVDMQNDFVDGSLGTKEAQEIVVAVEKKVKAAREMGTEILFTRDTHGEDYLQTKEGKSLPVIHCVKETEGWEIIDCLKPYADRIFDKETFGSIALADYVAEQGYESIELVGLCTDICVVSNALLLKARLPETDIVVDRSCCAGVTPESHEAALSTMQMCQIQIL</sequence>
<proteinExistence type="inferred from homology"/>
<dbReference type="InterPro" id="IPR000868">
    <property type="entry name" value="Isochorismatase-like_dom"/>
</dbReference>
<evidence type="ECO:0000256" key="1">
    <source>
        <dbReference type="ARBA" id="ARBA00006336"/>
    </source>
</evidence>
<dbReference type="AlphaFoldDB" id="A0A4R3JQ40"/>
<evidence type="ECO:0000256" key="2">
    <source>
        <dbReference type="ARBA" id="ARBA00022801"/>
    </source>
</evidence>
<keyword evidence="7" id="KW-1185">Reference proteome</keyword>
<dbReference type="EMBL" id="SLZV01000006">
    <property type="protein sequence ID" value="TCS68888.1"/>
    <property type="molecule type" value="Genomic_DNA"/>
</dbReference>
<organism evidence="5 6">
    <name type="scientific">Faecalimonas umbilicata</name>
    <dbReference type="NCBI Taxonomy" id="1912855"/>
    <lineage>
        <taxon>Bacteria</taxon>
        <taxon>Bacillati</taxon>
        <taxon>Bacillota</taxon>
        <taxon>Clostridia</taxon>
        <taxon>Lachnospirales</taxon>
        <taxon>Lachnospiraceae</taxon>
        <taxon>Faecalimonas</taxon>
    </lineage>
</organism>
<reference evidence="5 6" key="2">
    <citation type="submission" date="2019-03" db="EMBL/GenBank/DDBJ databases">
        <title>Genomic Encyclopedia of Type Strains, Phase IV (KMG-IV): sequencing the most valuable type-strain genomes for metagenomic binning, comparative biology and taxonomic classification.</title>
        <authorList>
            <person name="Goeker M."/>
        </authorList>
    </citation>
    <scope>NUCLEOTIDE SEQUENCE [LARGE SCALE GENOMIC DNA]</scope>
    <source>
        <strain evidence="5 6">DSM 103426</strain>
    </source>
</reference>
<reference evidence="4 7" key="1">
    <citation type="journal article" date="2018" name="Int. J. Syst. Evol. Microbiol.">
        <title>Draft Genome Sequence of Faecalimonas umbilicata JCM 30896T, an Acetate-Producing Bacterium Isolated from Human Feces.</title>
        <authorList>
            <person name="Sakamoto M."/>
            <person name="Ikeyama N."/>
            <person name="Yuki M."/>
            <person name="Ohkuma M."/>
        </authorList>
    </citation>
    <scope>NUCLEOTIDE SEQUENCE [LARGE SCALE GENOMIC DNA]</scope>
    <source>
        <strain evidence="4 7">EGH7</strain>
    </source>
</reference>
<dbReference type="EMBL" id="BHEO01000002">
    <property type="protein sequence ID" value="GBU04304.1"/>
    <property type="molecule type" value="Genomic_DNA"/>
</dbReference>
<dbReference type="Proteomes" id="UP000294613">
    <property type="component" value="Unassembled WGS sequence"/>
</dbReference>
<dbReference type="Proteomes" id="UP000702954">
    <property type="component" value="Unassembled WGS sequence"/>
</dbReference>
<comment type="caution">
    <text evidence="5">The sequence shown here is derived from an EMBL/GenBank/DDBJ whole genome shotgun (WGS) entry which is preliminary data.</text>
</comment>
<dbReference type="Pfam" id="PF00857">
    <property type="entry name" value="Isochorismatase"/>
    <property type="match status" value="1"/>
</dbReference>
<dbReference type="GO" id="GO:0016787">
    <property type="term" value="F:hydrolase activity"/>
    <property type="evidence" value="ECO:0007669"/>
    <property type="project" value="UniProtKB-KW"/>
</dbReference>
<dbReference type="CDD" id="cd00431">
    <property type="entry name" value="cysteine_hydrolases"/>
    <property type="match status" value="1"/>
</dbReference>
<dbReference type="Gene3D" id="3.40.50.850">
    <property type="entry name" value="Isochorismatase-like"/>
    <property type="match status" value="1"/>
</dbReference>